<dbReference type="SUPFAM" id="SSF53790">
    <property type="entry name" value="Tetrapyrrole methylase"/>
    <property type="match status" value="1"/>
</dbReference>
<protein>
    <submittedName>
        <fullName evidence="8">Uroporphyrin-III C-methyltransferase</fullName>
        <ecNumber evidence="8">2.1.1.107</ecNumber>
    </submittedName>
</protein>
<evidence type="ECO:0000256" key="5">
    <source>
        <dbReference type="SAM" id="MobiDB-lite"/>
    </source>
</evidence>
<dbReference type="AlphaFoldDB" id="A0AAD8YK33"/>
<evidence type="ECO:0000256" key="3">
    <source>
        <dbReference type="ARBA" id="ARBA00022691"/>
    </source>
</evidence>
<proteinExistence type="predicted"/>
<evidence type="ECO:0000256" key="2">
    <source>
        <dbReference type="ARBA" id="ARBA00022679"/>
    </source>
</evidence>
<keyword evidence="9" id="KW-1185">Reference proteome</keyword>
<dbReference type="Proteomes" id="UP001224775">
    <property type="component" value="Unassembled WGS sequence"/>
</dbReference>
<evidence type="ECO:0000256" key="4">
    <source>
        <dbReference type="ARBA" id="ARBA00023244"/>
    </source>
</evidence>
<dbReference type="Gene3D" id="3.40.1010.10">
    <property type="entry name" value="Cobalt-precorrin-4 Transmethylase, Domain 1"/>
    <property type="match status" value="1"/>
</dbReference>
<evidence type="ECO:0000256" key="6">
    <source>
        <dbReference type="SAM" id="SignalP"/>
    </source>
</evidence>
<dbReference type="PANTHER" id="PTHR45790">
    <property type="entry name" value="SIROHEME SYNTHASE-RELATED"/>
    <property type="match status" value="1"/>
</dbReference>
<evidence type="ECO:0000313" key="9">
    <source>
        <dbReference type="Proteomes" id="UP001224775"/>
    </source>
</evidence>
<organism evidence="8 9">
    <name type="scientific">Skeletonema marinoi</name>
    <dbReference type="NCBI Taxonomy" id="267567"/>
    <lineage>
        <taxon>Eukaryota</taxon>
        <taxon>Sar</taxon>
        <taxon>Stramenopiles</taxon>
        <taxon>Ochrophyta</taxon>
        <taxon>Bacillariophyta</taxon>
        <taxon>Coscinodiscophyceae</taxon>
        <taxon>Thalassiosirophycidae</taxon>
        <taxon>Thalassiosirales</taxon>
        <taxon>Skeletonemataceae</taxon>
        <taxon>Skeletonema</taxon>
        <taxon>Skeletonema marinoi-dohrnii complex</taxon>
    </lineage>
</organism>
<feature type="compositionally biased region" description="Low complexity" evidence="5">
    <location>
        <begin position="46"/>
        <end position="70"/>
    </location>
</feature>
<feature type="signal peptide" evidence="6">
    <location>
        <begin position="1"/>
        <end position="23"/>
    </location>
</feature>
<dbReference type="InterPro" id="IPR050161">
    <property type="entry name" value="Siro_Cobalamin_biosynth"/>
</dbReference>
<dbReference type="PANTHER" id="PTHR45790:SF3">
    <property type="entry name" value="S-ADENOSYL-L-METHIONINE-DEPENDENT UROPORPHYRINOGEN III METHYLTRANSFERASE, CHLOROPLASTIC"/>
    <property type="match status" value="1"/>
</dbReference>
<reference evidence="8" key="1">
    <citation type="submission" date="2023-06" db="EMBL/GenBank/DDBJ databases">
        <title>Survivors Of The Sea: Transcriptome response of Skeletonema marinoi to long-term dormancy.</title>
        <authorList>
            <person name="Pinder M.I.M."/>
            <person name="Kourtchenko O."/>
            <person name="Robertson E.K."/>
            <person name="Larsson T."/>
            <person name="Maumus F."/>
            <person name="Osuna-Cruz C.M."/>
            <person name="Vancaester E."/>
            <person name="Stenow R."/>
            <person name="Vandepoele K."/>
            <person name="Ploug H."/>
            <person name="Bruchert V."/>
            <person name="Godhe A."/>
            <person name="Topel M."/>
        </authorList>
    </citation>
    <scope>NUCLEOTIDE SEQUENCE</scope>
    <source>
        <strain evidence="8">R05AC</strain>
    </source>
</reference>
<feature type="domain" description="Tetrapyrrole methylase" evidence="7">
    <location>
        <begin position="112"/>
        <end position="311"/>
    </location>
</feature>
<evidence type="ECO:0000313" key="8">
    <source>
        <dbReference type="EMBL" id="KAK1746815.1"/>
    </source>
</evidence>
<dbReference type="EC" id="2.1.1.107" evidence="8"/>
<evidence type="ECO:0000259" key="7">
    <source>
        <dbReference type="Pfam" id="PF00590"/>
    </source>
</evidence>
<name>A0AAD8YK33_9STRA</name>
<dbReference type="GO" id="GO:0019354">
    <property type="term" value="P:siroheme biosynthetic process"/>
    <property type="evidence" value="ECO:0007669"/>
    <property type="project" value="TreeGrafter"/>
</dbReference>
<dbReference type="Pfam" id="PF00590">
    <property type="entry name" value="TP_methylase"/>
    <property type="match status" value="1"/>
</dbReference>
<sequence length="371" mass="39764">MLSPLYFAVLLALLLSSSGGASALLVGGARTSRILRPSAAFHHCPSSVRSTSPSSLLQASSSSDNPSRTTSADDDSSLRETIERLVSLIGPPDDDNIVKPPTQNAQQNPSIVHIIGTGLTPSLLSLPLSTLHLLSQADAVLYDSLGLAYEDICKVVPKQCEVICVGKRGDSQKSWKQSEIDDLILQMAMTQPSSSTDGSTMTQSKTILRLKGGDPFLFGRARTEIDTLKSNNIPFGVWSGTDAFGRSRGLGTKNDNEGDDSGKWEGLGVDTLVFLMIGRLDKLEALCNLLASSGEKWEDGTPCAVIQNAGGRRSMQETDGSQDSSQKLQRVWRGTLSTIVPLIREEDETRTSVSPAVFIVGATCQLDFLSY</sequence>
<dbReference type="InterPro" id="IPR000878">
    <property type="entry name" value="4pyrrol_Mease"/>
</dbReference>
<keyword evidence="6" id="KW-0732">Signal</keyword>
<dbReference type="GO" id="GO:0032259">
    <property type="term" value="P:methylation"/>
    <property type="evidence" value="ECO:0007669"/>
    <property type="project" value="UniProtKB-KW"/>
</dbReference>
<keyword evidence="4" id="KW-0627">Porphyrin biosynthesis</keyword>
<dbReference type="InterPro" id="IPR014776">
    <property type="entry name" value="4pyrrole_Mease_sub2"/>
</dbReference>
<feature type="chain" id="PRO_5042050036" evidence="6">
    <location>
        <begin position="24"/>
        <end position="371"/>
    </location>
</feature>
<dbReference type="InterPro" id="IPR035996">
    <property type="entry name" value="4pyrrol_Methylase_sf"/>
</dbReference>
<keyword evidence="2 8" id="KW-0808">Transferase</keyword>
<dbReference type="InterPro" id="IPR014777">
    <property type="entry name" value="4pyrrole_Mease_sub1"/>
</dbReference>
<gene>
    <name evidence="8" type="ORF">QTG54_002159</name>
</gene>
<feature type="region of interest" description="Disordered" evidence="5">
    <location>
        <begin position="44"/>
        <end position="77"/>
    </location>
</feature>
<evidence type="ECO:0000256" key="1">
    <source>
        <dbReference type="ARBA" id="ARBA00022603"/>
    </source>
</evidence>
<keyword evidence="3" id="KW-0949">S-adenosyl-L-methionine</keyword>
<dbReference type="Gene3D" id="3.30.950.10">
    <property type="entry name" value="Methyltransferase, Cobalt-precorrin-4 Transmethylase, Domain 2"/>
    <property type="match status" value="1"/>
</dbReference>
<accession>A0AAD8YK33</accession>
<dbReference type="EMBL" id="JATAAI010000003">
    <property type="protein sequence ID" value="KAK1746815.1"/>
    <property type="molecule type" value="Genomic_DNA"/>
</dbReference>
<dbReference type="GO" id="GO:0004851">
    <property type="term" value="F:uroporphyrin-III C-methyltransferase activity"/>
    <property type="evidence" value="ECO:0007669"/>
    <property type="project" value="UniProtKB-EC"/>
</dbReference>
<comment type="caution">
    <text evidence="8">The sequence shown here is derived from an EMBL/GenBank/DDBJ whole genome shotgun (WGS) entry which is preliminary data.</text>
</comment>
<keyword evidence="1 8" id="KW-0489">Methyltransferase</keyword>